<comment type="cofactor">
    <cofactor evidence="4">
        <name>FAD</name>
        <dbReference type="ChEBI" id="CHEBI:57692"/>
    </cofactor>
</comment>
<dbReference type="InterPro" id="IPR009100">
    <property type="entry name" value="AcylCoA_DH/oxidase_NM_dom_sf"/>
</dbReference>
<evidence type="ECO:0000256" key="1">
    <source>
        <dbReference type="ARBA" id="ARBA00009347"/>
    </source>
</evidence>
<comment type="caution">
    <text evidence="7">The sequence shown here is derived from an EMBL/GenBank/DDBJ whole genome shotgun (WGS) entry which is preliminary data.</text>
</comment>
<proteinExistence type="inferred from homology"/>
<organism evidence="7 8">
    <name type="scientific">Cellulosimicrobium funkei</name>
    <dbReference type="NCBI Taxonomy" id="264251"/>
    <lineage>
        <taxon>Bacteria</taxon>
        <taxon>Bacillati</taxon>
        <taxon>Actinomycetota</taxon>
        <taxon>Actinomycetes</taxon>
        <taxon>Micrococcales</taxon>
        <taxon>Promicromonosporaceae</taxon>
        <taxon>Cellulosimicrobium</taxon>
    </lineage>
</organism>
<keyword evidence="2 4" id="KW-0285">Flavoprotein</keyword>
<protein>
    <submittedName>
        <fullName evidence="7">Acyl-CoA dehydrogenase</fullName>
    </submittedName>
</protein>
<dbReference type="InterPro" id="IPR006091">
    <property type="entry name" value="Acyl-CoA_Oxase/DH_mid-dom"/>
</dbReference>
<dbReference type="Gene3D" id="2.40.110.10">
    <property type="entry name" value="Butyryl-CoA Dehydrogenase, subunit A, domain 2"/>
    <property type="match status" value="1"/>
</dbReference>
<evidence type="ECO:0000313" key="7">
    <source>
        <dbReference type="EMBL" id="TFF03611.1"/>
    </source>
</evidence>
<feature type="domain" description="Acyl-CoA oxidase/dehydrogenase middle" evidence="6">
    <location>
        <begin position="128"/>
        <end position="241"/>
    </location>
</feature>
<feature type="domain" description="Acyl-CoA dehydrogenase/oxidase C-terminal" evidence="5">
    <location>
        <begin position="258"/>
        <end position="395"/>
    </location>
</feature>
<evidence type="ECO:0000313" key="8">
    <source>
        <dbReference type="Proteomes" id="UP000298003"/>
    </source>
</evidence>
<evidence type="ECO:0000256" key="2">
    <source>
        <dbReference type="ARBA" id="ARBA00022630"/>
    </source>
</evidence>
<keyword evidence="3 4" id="KW-0274">FAD</keyword>
<comment type="similarity">
    <text evidence="1 4">Belongs to the acyl-CoA dehydrogenase family.</text>
</comment>
<dbReference type="SUPFAM" id="SSF47203">
    <property type="entry name" value="Acyl-CoA dehydrogenase C-terminal domain-like"/>
    <property type="match status" value="1"/>
</dbReference>
<dbReference type="AlphaFoldDB" id="A0A4Y8QWV6"/>
<dbReference type="PANTHER" id="PTHR43884:SF12">
    <property type="entry name" value="ISOVALERYL-COA DEHYDROGENASE, MITOCHONDRIAL-RELATED"/>
    <property type="match status" value="1"/>
</dbReference>
<dbReference type="SUPFAM" id="SSF56645">
    <property type="entry name" value="Acyl-CoA dehydrogenase NM domain-like"/>
    <property type="match status" value="1"/>
</dbReference>
<gene>
    <name evidence="7" type="ORF">E1O70_19620</name>
</gene>
<dbReference type="Gene3D" id="1.20.140.10">
    <property type="entry name" value="Butyryl-CoA Dehydrogenase, subunit A, domain 3"/>
    <property type="match status" value="1"/>
</dbReference>
<dbReference type="InterPro" id="IPR009075">
    <property type="entry name" value="AcylCo_DH/oxidase_C"/>
</dbReference>
<evidence type="ECO:0000256" key="4">
    <source>
        <dbReference type="RuleBase" id="RU362125"/>
    </source>
</evidence>
<evidence type="ECO:0000259" key="6">
    <source>
        <dbReference type="Pfam" id="PF02770"/>
    </source>
</evidence>
<dbReference type="GO" id="GO:0003995">
    <property type="term" value="F:acyl-CoA dehydrogenase activity"/>
    <property type="evidence" value="ECO:0007669"/>
    <property type="project" value="TreeGrafter"/>
</dbReference>
<dbReference type="InterPro" id="IPR036250">
    <property type="entry name" value="AcylCo_DH-like_C"/>
</dbReference>
<sequence>MTTVDLVALRDHLRPVAVALRERALAVDADPGALHALLDAGVLPYRQLGGFPPGYLDDPLRVRGVPVLVRTCVERAVVAETLAWGDASVVVGAPGPSMSGVVVDDLADDEQRDRFYRHVAQPRTWTFFGLTEPDRGSDAAALETAVVARGVPTGGATADGATEGGAAADDGSPGAVLRGHKKYVGNVARASLGVVFARHRPGPLGVGVYLVDTARPGFDAAPLVTTGMRAVQLGEVRLRDVPLRPEDTLGRHLSPSRRGLLGAVRTFNRLRPVVAALAVGVTQAALDYVRAARSSFLADERLMLETFDDRLHAARALVLQAARGADADAADGTLPAAAKATALDLAEEVTRAVPALLGPGARWEHPYLDKLVRDVPGLEMMEGTRTVQRLTLAQGWLQGRARHVELV</sequence>
<evidence type="ECO:0000256" key="3">
    <source>
        <dbReference type="ARBA" id="ARBA00022827"/>
    </source>
</evidence>
<dbReference type="InterPro" id="IPR046373">
    <property type="entry name" value="Acyl-CoA_Oxase/DH_mid-dom_sf"/>
</dbReference>
<dbReference type="RefSeq" id="WP_061268874.1">
    <property type="nucleotide sequence ID" value="NZ_SOZH01000015.1"/>
</dbReference>
<keyword evidence="4" id="KW-0560">Oxidoreductase</keyword>
<dbReference type="EMBL" id="SOZH01000015">
    <property type="protein sequence ID" value="TFF03611.1"/>
    <property type="molecule type" value="Genomic_DNA"/>
</dbReference>
<name>A0A4Y8QWV6_9MICO</name>
<evidence type="ECO:0000259" key="5">
    <source>
        <dbReference type="Pfam" id="PF00441"/>
    </source>
</evidence>
<dbReference type="Pfam" id="PF00441">
    <property type="entry name" value="Acyl-CoA_dh_1"/>
    <property type="match status" value="1"/>
</dbReference>
<keyword evidence="8" id="KW-1185">Reference proteome</keyword>
<reference evidence="7 8" key="1">
    <citation type="submission" date="2019-03" db="EMBL/GenBank/DDBJ databases">
        <title>Cellulosimicrobium funkei JCM14302 Assembly.</title>
        <authorList>
            <person name="Dou T."/>
        </authorList>
    </citation>
    <scope>NUCLEOTIDE SEQUENCE [LARGE SCALE GENOMIC DNA]</scope>
    <source>
        <strain evidence="7 8">JCM 14302</strain>
    </source>
</reference>
<dbReference type="Proteomes" id="UP000298003">
    <property type="component" value="Unassembled WGS sequence"/>
</dbReference>
<accession>A0A4Y8QWV6</accession>
<dbReference type="Pfam" id="PF02770">
    <property type="entry name" value="Acyl-CoA_dh_M"/>
    <property type="match status" value="1"/>
</dbReference>
<dbReference type="GeneID" id="95686692"/>
<dbReference type="PANTHER" id="PTHR43884">
    <property type="entry name" value="ACYL-COA DEHYDROGENASE"/>
    <property type="match status" value="1"/>
</dbReference>